<dbReference type="KEGG" id="sliu:111354700"/>
<dbReference type="PANTHER" id="PTHR20929">
    <property type="entry name" value="LUNG ADENOMA SUSCEPTIBILITY 1-RELATED"/>
    <property type="match status" value="1"/>
</dbReference>
<evidence type="ECO:0000256" key="2">
    <source>
        <dbReference type="SAM" id="Coils"/>
    </source>
</evidence>
<comment type="similarity">
    <text evidence="1">Belongs to the DNAI7 family.</text>
</comment>
<accession>A0A9J7E404</accession>
<dbReference type="GeneID" id="111354700"/>
<feature type="region of interest" description="Disordered" evidence="3">
    <location>
        <begin position="570"/>
        <end position="611"/>
    </location>
</feature>
<dbReference type="InterPro" id="IPR031826">
    <property type="entry name" value="IC97/Casc1_N"/>
</dbReference>
<dbReference type="InterPro" id="IPR022110">
    <property type="entry name" value="CASC1_C"/>
</dbReference>
<feature type="compositionally biased region" description="Basic and acidic residues" evidence="3">
    <location>
        <begin position="650"/>
        <end position="662"/>
    </location>
</feature>
<protein>
    <submittedName>
        <fullName evidence="6">Uncharacterized protein LOC111354700</fullName>
    </submittedName>
</protein>
<keyword evidence="5" id="KW-1185">Reference proteome</keyword>
<reference evidence="6" key="1">
    <citation type="submission" date="2025-08" db="UniProtKB">
        <authorList>
            <consortium name="RefSeq"/>
        </authorList>
    </citation>
    <scope>IDENTIFICATION</scope>
    <source>
        <strain evidence="6">Ishihara</strain>
        <tissue evidence="6">Whole body</tissue>
    </source>
</reference>
<gene>
    <name evidence="6" type="primary">LOC111354700</name>
</gene>
<name>A0A9J7E404_SPOLT</name>
<dbReference type="OrthoDB" id="297923at2759"/>
<evidence type="ECO:0000256" key="1">
    <source>
        <dbReference type="ARBA" id="ARBA00024332"/>
    </source>
</evidence>
<feature type="coiled-coil region" evidence="2">
    <location>
        <begin position="695"/>
        <end position="747"/>
    </location>
</feature>
<dbReference type="Pfam" id="PF00078">
    <property type="entry name" value="RVT_1"/>
    <property type="match status" value="1"/>
</dbReference>
<feature type="region of interest" description="Disordered" evidence="3">
    <location>
        <begin position="630"/>
        <end position="666"/>
    </location>
</feature>
<evidence type="ECO:0000256" key="3">
    <source>
        <dbReference type="SAM" id="MobiDB-lite"/>
    </source>
</evidence>
<dbReference type="PRINTS" id="PR02043">
    <property type="entry name" value="CANCERSCCP1"/>
</dbReference>
<organism evidence="5 6">
    <name type="scientific">Spodoptera litura</name>
    <name type="common">Asian cotton leafworm</name>
    <dbReference type="NCBI Taxonomy" id="69820"/>
    <lineage>
        <taxon>Eukaryota</taxon>
        <taxon>Metazoa</taxon>
        <taxon>Ecdysozoa</taxon>
        <taxon>Arthropoda</taxon>
        <taxon>Hexapoda</taxon>
        <taxon>Insecta</taxon>
        <taxon>Pterygota</taxon>
        <taxon>Neoptera</taxon>
        <taxon>Endopterygota</taxon>
        <taxon>Lepidoptera</taxon>
        <taxon>Glossata</taxon>
        <taxon>Ditrysia</taxon>
        <taxon>Noctuoidea</taxon>
        <taxon>Noctuidae</taxon>
        <taxon>Amphipyrinae</taxon>
        <taxon>Spodoptera</taxon>
    </lineage>
</organism>
<keyword evidence="2" id="KW-0175">Coiled coil</keyword>
<feature type="domain" description="Reverse transcriptase" evidence="4">
    <location>
        <begin position="148"/>
        <end position="415"/>
    </location>
</feature>
<dbReference type="GO" id="GO:0008017">
    <property type="term" value="F:microtubule binding"/>
    <property type="evidence" value="ECO:0007669"/>
    <property type="project" value="TreeGrafter"/>
</dbReference>
<proteinExistence type="inferred from homology"/>
<dbReference type="RefSeq" id="XP_022824005.1">
    <property type="nucleotide sequence ID" value="XM_022968237.1"/>
</dbReference>
<dbReference type="GO" id="GO:0005930">
    <property type="term" value="C:axoneme"/>
    <property type="evidence" value="ECO:0007669"/>
    <property type="project" value="TreeGrafter"/>
</dbReference>
<dbReference type="Pfam" id="PF15927">
    <property type="entry name" value="Casc1_N"/>
    <property type="match status" value="1"/>
</dbReference>
<evidence type="ECO:0000313" key="6">
    <source>
        <dbReference type="RefSeq" id="XP_022824005.1"/>
    </source>
</evidence>
<dbReference type="Proteomes" id="UP000301870">
    <property type="component" value="Chromosome 19"/>
</dbReference>
<dbReference type="PANTHER" id="PTHR20929:SF11">
    <property type="entry name" value="DYNEIN AXONEMAL INTERMEDIATE CHAIN 7"/>
    <property type="match status" value="1"/>
</dbReference>
<dbReference type="InterPro" id="IPR000477">
    <property type="entry name" value="RT_dom"/>
</dbReference>
<dbReference type="InterPro" id="IPR023247">
    <property type="entry name" value="IC97/Dnai7-like"/>
</dbReference>
<sequence>MFSHYRSLVKSTISVTYDNYRNRVESQFAKEPKSFWSFIGEKRSRRSKTCIIRNGISLSGYECAQEFANYFSSVYGEEEPRLDPSAAVLSAPERGARVHVGQLSPREVRAALLRLEPKRSVGPDGIPPFIVKDCRQLLARPLGHLFNLCLKENVYPDGWKLTRVTPVPKGAPSSDVSGYRPVAVLSTFAKVFESALSASITSQVSAHFCDEQHGFRGGRGTSSNLMCFMNYATQALDSEAGAQLDIAYFDFKKAFDSVNNDILLTKFAMAGFTPDLLQFFASYLGNRRQYVDYCGHVSDQYRTLSGVSQGSNLGPLEFILMINDLPEVVQNACCLLFADDLKLFLRVVDKEDCKRLQNDIDLVIDWSRKNKLFFNVNKCNIMSCTRAMSPVHHRYHMEDSVMPRVESVRDLGVLMTKDLSFREHIAKVCSKAYRSLGFVMRETKDFKSIATIKILYNALVRSQLETSAIIWNPHEMKYSLMVEKMQNKFTRYLYLKQYGVYPYYPLMYPSLFVIGMVGYYKLEVRREVALAKYVFEVFRDPAEGDKGEEILVATTDLEPEPEEIQFTETSYTSASFESLPPLPIEDSKPKKKKKKKLGEKESSIVKHRSSSEMFQVSEESLLPVSELEPKPVVIPKPEPEKKKKGKKGKKDKEEIPDFEKPKAWKKMNKKDRDAWLVQRIEEWRAEKEAEKQAILAGAKEKRAALIRERNEMMAAEIMEQEVRRDVLQKAVNLFQGYERQKIKYEQKKQKDAEWLQYLRCDGLPDPRIVTELNTFLHLWQQNEKADDNELDRKFLEVLPILDMLETFLNNARQYTQRQIENYDEVRLALRAQLASAIEMASYSLLRNIEKNLVSESTKVSTYQREFKGMRLNIWVAIKWPTKKPKPVEHEPEPVELSFPSMKVSVKLPKIIDGSCICVRAARSEIDLLSELSQSFALKSDIPKRYEDLFSFNVKELIESQKLKKSQDEARTKFYREVRERVRELEAIIKANIYLQNLKEKEELDILNMSEAPYVSPPRVKPIFSTEIDFKKYLRSCKPRIRIGELNLRRYRICGGVLNLDLIVTPPQPKRMRHSVIVTTLQLPKCLTAVKYQVQYKAPGPPPPGVTRTPEEIEQEIKMVEAQYEKLAMVFIDLPQNVMWNEPPVVCQWHDARKIWTSNYVNDYKFNEDKLTIQFRTGVLWPIGIATLRYSNLPYQAWDIKPDPDGRGVLITVTGLCVTVTFVCVSNWVKLKSVANASTAALSEHFNKRYSVKQLVRIMREAACDFFPDFDGHNHVKGSSPKEWVMERHTYHAMAFLSRAYNFQSSRWNQSAGYRNIVVQSRENVDMKRASKLQLMMINPERAVLLKCTEQANEINFDSQPGLKFFPGVFTFNMLYGSVDARRMTFNMKFKLVETVFELLQEIKPCSYS</sequence>
<dbReference type="Pfam" id="PF12366">
    <property type="entry name" value="Casc1_C"/>
    <property type="match status" value="1"/>
</dbReference>
<dbReference type="CDD" id="cd01650">
    <property type="entry name" value="RT_nLTR_like"/>
    <property type="match status" value="1"/>
</dbReference>
<evidence type="ECO:0000259" key="4">
    <source>
        <dbReference type="PROSITE" id="PS50878"/>
    </source>
</evidence>
<dbReference type="GO" id="GO:0048487">
    <property type="term" value="F:beta-tubulin binding"/>
    <property type="evidence" value="ECO:0007669"/>
    <property type="project" value="TreeGrafter"/>
</dbReference>
<evidence type="ECO:0000313" key="5">
    <source>
        <dbReference type="Proteomes" id="UP000301870"/>
    </source>
</evidence>
<dbReference type="PROSITE" id="PS50878">
    <property type="entry name" value="RT_POL"/>
    <property type="match status" value="1"/>
</dbReference>